<dbReference type="GeneID" id="19110523"/>
<evidence type="ECO:0000313" key="4">
    <source>
        <dbReference type="Proteomes" id="UP000011761"/>
    </source>
</evidence>
<name>M2LG65_BAUPA</name>
<dbReference type="HOGENOM" id="CLU_709764_0_0_1"/>
<dbReference type="Proteomes" id="UP000011761">
    <property type="component" value="Unassembled WGS sequence"/>
</dbReference>
<feature type="region of interest" description="Disordered" evidence="1">
    <location>
        <begin position="151"/>
        <end position="198"/>
    </location>
</feature>
<feature type="compositionally biased region" description="Polar residues" evidence="1">
    <location>
        <begin position="174"/>
        <end position="184"/>
    </location>
</feature>
<protein>
    <submittedName>
        <fullName evidence="3">Uncharacterized protein</fullName>
    </submittedName>
</protein>
<evidence type="ECO:0000313" key="3">
    <source>
        <dbReference type="EMBL" id="EMC93017.1"/>
    </source>
</evidence>
<evidence type="ECO:0000256" key="2">
    <source>
        <dbReference type="SAM" id="Phobius"/>
    </source>
</evidence>
<accession>M2LG65</accession>
<evidence type="ECO:0000256" key="1">
    <source>
        <dbReference type="SAM" id="MobiDB-lite"/>
    </source>
</evidence>
<feature type="transmembrane region" description="Helical" evidence="2">
    <location>
        <begin position="358"/>
        <end position="381"/>
    </location>
</feature>
<keyword evidence="2" id="KW-0472">Membrane</keyword>
<feature type="compositionally biased region" description="Acidic residues" evidence="1">
    <location>
        <begin position="258"/>
        <end position="279"/>
    </location>
</feature>
<feature type="transmembrane region" description="Helical" evidence="2">
    <location>
        <begin position="321"/>
        <end position="352"/>
    </location>
</feature>
<dbReference type="AlphaFoldDB" id="M2LG65"/>
<dbReference type="EMBL" id="KB445561">
    <property type="protein sequence ID" value="EMC93017.1"/>
    <property type="molecule type" value="Genomic_DNA"/>
</dbReference>
<feature type="region of interest" description="Disordered" evidence="1">
    <location>
        <begin position="250"/>
        <end position="285"/>
    </location>
</feature>
<sequence>MPTTVHALILTHIARHGHLTRPTALEMHDTSVRAAGAAAYYDSRGLDGTELAYDVVGRALRAEVHAPSPRRLWGRGWMERMEGLVDSGVPRDWLEQEWDERDFDLDIEAIMAEFLSEVVGEEGDHGCCRKLTAACLCGDCVRERPTVVIEDETTHRRSREPIATTDGGERDSCSRASPPSQCDTSVVPGVPSAPQYRMQPQYERDADFGLEEGFDLPPAEEWEEYDADDESEPDEEVLEAMEYERVLEEGLSGAESDVQPEEEDEEFGWRAEDEDDNEDEVHVPHPDRTSKVLLRPIAAKGLPTCRCILGRAARSLDWINIILSYLLIILVYILVLFGSTFIGLVLALLWIGVLAQDVGFVVIVMVCTGIGFAAGCGAVHVQLRRPLWV</sequence>
<dbReference type="RefSeq" id="XP_007680247.1">
    <property type="nucleotide sequence ID" value="XM_007682057.1"/>
</dbReference>
<keyword evidence="4" id="KW-1185">Reference proteome</keyword>
<keyword evidence="2" id="KW-1133">Transmembrane helix</keyword>
<reference evidence="3 4" key="1">
    <citation type="journal article" date="2012" name="PLoS Pathog.">
        <title>Diverse lifestyles and strategies of plant pathogenesis encoded in the genomes of eighteen Dothideomycetes fungi.</title>
        <authorList>
            <person name="Ohm R.A."/>
            <person name="Feau N."/>
            <person name="Henrissat B."/>
            <person name="Schoch C.L."/>
            <person name="Horwitz B.A."/>
            <person name="Barry K.W."/>
            <person name="Condon B.J."/>
            <person name="Copeland A.C."/>
            <person name="Dhillon B."/>
            <person name="Glaser F."/>
            <person name="Hesse C.N."/>
            <person name="Kosti I."/>
            <person name="LaButti K."/>
            <person name="Lindquist E.A."/>
            <person name="Lucas S."/>
            <person name="Salamov A.A."/>
            <person name="Bradshaw R.E."/>
            <person name="Ciuffetti L."/>
            <person name="Hamelin R.C."/>
            <person name="Kema G.H.J."/>
            <person name="Lawrence C."/>
            <person name="Scott J.A."/>
            <person name="Spatafora J.W."/>
            <person name="Turgeon B.G."/>
            <person name="de Wit P.J.G.M."/>
            <person name="Zhong S."/>
            <person name="Goodwin S.B."/>
            <person name="Grigoriev I.V."/>
        </authorList>
    </citation>
    <scope>NUCLEOTIDE SEQUENCE [LARGE SCALE GENOMIC DNA]</scope>
    <source>
        <strain evidence="3 4">UAMH 10762</strain>
    </source>
</reference>
<keyword evidence="2" id="KW-0812">Transmembrane</keyword>
<organism evidence="3 4">
    <name type="scientific">Baudoinia panamericana (strain UAMH 10762)</name>
    <name type="common">Angels' share fungus</name>
    <name type="synonym">Baudoinia compniacensis (strain UAMH 10762)</name>
    <dbReference type="NCBI Taxonomy" id="717646"/>
    <lineage>
        <taxon>Eukaryota</taxon>
        <taxon>Fungi</taxon>
        <taxon>Dikarya</taxon>
        <taxon>Ascomycota</taxon>
        <taxon>Pezizomycotina</taxon>
        <taxon>Dothideomycetes</taxon>
        <taxon>Dothideomycetidae</taxon>
        <taxon>Mycosphaerellales</taxon>
        <taxon>Teratosphaeriaceae</taxon>
        <taxon>Baudoinia</taxon>
    </lineage>
</organism>
<gene>
    <name evidence="3" type="ORF">BAUCODRAFT_270481</name>
</gene>
<dbReference type="KEGG" id="bcom:BAUCODRAFT_270481"/>
<proteinExistence type="predicted"/>